<organism evidence="1 2">
    <name type="scientific">Bradyrhizobium algeriense</name>
    <dbReference type="NCBI Taxonomy" id="634784"/>
    <lineage>
        <taxon>Bacteria</taxon>
        <taxon>Pseudomonadati</taxon>
        <taxon>Pseudomonadota</taxon>
        <taxon>Alphaproteobacteria</taxon>
        <taxon>Hyphomicrobiales</taxon>
        <taxon>Nitrobacteraceae</taxon>
        <taxon>Bradyrhizobium</taxon>
    </lineage>
</organism>
<dbReference type="Proteomes" id="UP001364224">
    <property type="component" value="Unassembled WGS sequence"/>
</dbReference>
<reference evidence="1 2" key="1">
    <citation type="submission" date="2024-02" db="EMBL/GenBank/DDBJ databases">
        <title>Adaptive strategies in a cosmopolitan and abundant soil bacterium.</title>
        <authorList>
            <person name="Carini P."/>
        </authorList>
    </citation>
    <scope>NUCLEOTIDE SEQUENCE [LARGE SCALE GENOMIC DNA]</scope>
    <source>
        <strain evidence="1 2">AZCC 1608</strain>
    </source>
</reference>
<comment type="caution">
    <text evidence="1">The sequence shown here is derived from an EMBL/GenBank/DDBJ whole genome shotgun (WGS) entry which is preliminary data.</text>
</comment>
<gene>
    <name evidence="1" type="ORF">V1286_006056</name>
</gene>
<dbReference type="EMBL" id="JAZHRV010000001">
    <property type="protein sequence ID" value="MEH2558527.1"/>
    <property type="molecule type" value="Genomic_DNA"/>
</dbReference>
<evidence type="ECO:0000313" key="1">
    <source>
        <dbReference type="EMBL" id="MEH2558527.1"/>
    </source>
</evidence>
<name>A0ABU8BJ05_9BRAD</name>
<keyword evidence="2" id="KW-1185">Reference proteome</keyword>
<proteinExistence type="predicted"/>
<sequence length="184" mass="19845">MGLKVVRRTTTGAATRTATKEVSYATTAYEDFVIVAKRRNAREIGVRIDASPAGRMAEEETVAFPVEEGVELRASFFSGSARGGRAEITIDEAVAIGTRLADVLFPKTVFRLFAESLGKVVGRPNTGLRIRLDMLLDPSILIRNVMAGWSDAGACPTAWRNAAISSGAAGRRRSKPAGRRFEKS</sequence>
<protein>
    <submittedName>
        <fullName evidence="1">Uncharacterized protein</fullName>
    </submittedName>
</protein>
<evidence type="ECO:0000313" key="2">
    <source>
        <dbReference type="Proteomes" id="UP001364224"/>
    </source>
</evidence>
<accession>A0ABU8BJ05</accession>